<accession>A0A812AQN8</accession>
<gene>
    <name evidence="2" type="ORF">SPHA_2548</name>
</gene>
<proteinExistence type="predicted"/>
<keyword evidence="3" id="KW-1185">Reference proteome</keyword>
<feature type="transmembrane region" description="Helical" evidence="1">
    <location>
        <begin position="6"/>
        <end position="26"/>
    </location>
</feature>
<keyword evidence="1" id="KW-0472">Membrane</keyword>
<keyword evidence="1" id="KW-1133">Transmembrane helix</keyword>
<keyword evidence="1" id="KW-0812">Transmembrane</keyword>
<sequence>MITYLLYSVLFFIIVLSFHSLTQIRFHTLSGCNKDIHFLPLSVFPFFFPSFFVCIQFSFRTRLTATPSSSLWFSSFFPSSSLHNSAYNTFFSVFPFLSLHNATCNRGIYFLPLWISFFFKRRLNSQRINFSASSIWDSRTGIFLVIFPVRSCLG</sequence>
<evidence type="ECO:0000313" key="2">
    <source>
        <dbReference type="EMBL" id="CAE1148832.1"/>
    </source>
</evidence>
<organism evidence="2 3">
    <name type="scientific">Acanthosepion pharaonis</name>
    <name type="common">Pharaoh cuttlefish</name>
    <name type="synonym">Sepia pharaonis</name>
    <dbReference type="NCBI Taxonomy" id="158019"/>
    <lineage>
        <taxon>Eukaryota</taxon>
        <taxon>Metazoa</taxon>
        <taxon>Spiralia</taxon>
        <taxon>Lophotrochozoa</taxon>
        <taxon>Mollusca</taxon>
        <taxon>Cephalopoda</taxon>
        <taxon>Coleoidea</taxon>
        <taxon>Decapodiformes</taxon>
        <taxon>Sepiida</taxon>
        <taxon>Sepiina</taxon>
        <taxon>Sepiidae</taxon>
        <taxon>Acanthosepion</taxon>
    </lineage>
</organism>
<evidence type="ECO:0000256" key="1">
    <source>
        <dbReference type="SAM" id="Phobius"/>
    </source>
</evidence>
<name>A0A812AQN8_ACAPH</name>
<dbReference type="AlphaFoldDB" id="A0A812AQN8"/>
<feature type="transmembrane region" description="Helical" evidence="1">
    <location>
        <begin position="38"/>
        <end position="59"/>
    </location>
</feature>
<evidence type="ECO:0000313" key="3">
    <source>
        <dbReference type="Proteomes" id="UP000597762"/>
    </source>
</evidence>
<comment type="caution">
    <text evidence="2">The sequence shown here is derived from an EMBL/GenBank/DDBJ whole genome shotgun (WGS) entry which is preliminary data.</text>
</comment>
<dbReference type="Proteomes" id="UP000597762">
    <property type="component" value="Unassembled WGS sequence"/>
</dbReference>
<reference evidence="2" key="1">
    <citation type="submission" date="2021-01" db="EMBL/GenBank/DDBJ databases">
        <authorList>
            <person name="Li R."/>
            <person name="Bekaert M."/>
        </authorList>
    </citation>
    <scope>NUCLEOTIDE SEQUENCE</scope>
    <source>
        <strain evidence="2">Farmed</strain>
    </source>
</reference>
<dbReference type="EMBL" id="CAHIKZ030000071">
    <property type="protein sequence ID" value="CAE1148832.1"/>
    <property type="molecule type" value="Genomic_DNA"/>
</dbReference>
<protein>
    <submittedName>
        <fullName evidence="2">Uncharacterized protein</fullName>
    </submittedName>
</protein>